<dbReference type="PANTHER" id="PTHR13484">
    <property type="entry name" value="FIP1-LIKE 1 PROTEIN"/>
    <property type="match status" value="1"/>
</dbReference>
<proteinExistence type="predicted"/>
<dbReference type="PANTHER" id="PTHR13484:SF0">
    <property type="entry name" value="PRE-MRNA 3'-END-PROCESSING FACTOR FIP1"/>
    <property type="match status" value="1"/>
</dbReference>
<protein>
    <submittedName>
        <fullName evidence="2">3-beta-glucosidase (Laminarinase (SacteLam55A</fullName>
    </submittedName>
</protein>
<dbReference type="InterPro" id="IPR012334">
    <property type="entry name" value="Pectin_lyas_fold"/>
</dbReference>
<gene>
    <name evidence="2" type="ORF">SCF082_LOCUS26936</name>
</gene>
<reference evidence="2 3" key="1">
    <citation type="submission" date="2024-02" db="EMBL/GenBank/DDBJ databases">
        <authorList>
            <person name="Chen Y."/>
            <person name="Shah S."/>
            <person name="Dougan E. K."/>
            <person name="Thang M."/>
            <person name="Chan C."/>
        </authorList>
    </citation>
    <scope>NUCLEOTIDE SEQUENCE [LARGE SCALE GENOMIC DNA]</scope>
</reference>
<dbReference type="EMBL" id="CAXAMM010020646">
    <property type="protein sequence ID" value="CAK9048340.1"/>
    <property type="molecule type" value="Genomic_DNA"/>
</dbReference>
<feature type="region of interest" description="Disordered" evidence="1">
    <location>
        <begin position="1143"/>
        <end position="1329"/>
    </location>
</feature>
<organism evidence="2 3">
    <name type="scientific">Durusdinium trenchii</name>
    <dbReference type="NCBI Taxonomy" id="1381693"/>
    <lineage>
        <taxon>Eukaryota</taxon>
        <taxon>Sar</taxon>
        <taxon>Alveolata</taxon>
        <taxon>Dinophyceae</taxon>
        <taxon>Suessiales</taxon>
        <taxon>Symbiodiniaceae</taxon>
        <taxon>Durusdinium</taxon>
    </lineage>
</organism>
<dbReference type="InterPro" id="IPR051187">
    <property type="entry name" value="Pre-mRNA_3'-end_processing_reg"/>
</dbReference>
<sequence>MGRSGAFGAFAAAASLAEPAKQVSKSPEVSKLSGAPPAVPQLGLEEVRALLEELRTVSSSAKFQKDLQQLRSLDWGAFKKREAVAKLLSIFWKAPLRRFGFSIDGHGFPHLLQVVKVMGGLMRIGLPSNQRDLAYFGCVKARGTAVMWCCVLGGEKVFSLQLANGYEEASDVMMGKKINEWEAFGQASMSSTAASTWYERLPNVIVLDPSMTLDVLQAKIWAVQNATTHFGTERYAILLKPGDYPPQLLINLGYYTSIIGVGANPDDVKIPDLWVSNDITGQATNNFWRSVEGVTVTGPRTMWAVSQASPLRRSIISGELWLSHEEGYSSGGFISDVQIGKKLVMGTQQQWFFRQITFPTEGLWCWQGWNYVFMGALGLDDASVQKCNTGMPHKISQMDRTARSAEKPYLVLEDDGRWMMYIPGIVHQPAPGALLDHNPAYKLTMDQVFVADPEMSTETIVQGLRTKEACLLTPGIYYLTEPLEITKDRFVLLGIGFPTLVSPPGMSCIKVQQGLNDVRVASIIMDANTPASHDYTEPLLQWGDGTSHWSQVAGVASDIVARVGAFGYLNCELKRADTLVEFNADDLIVDNVWVWHADHDDCSDFTMAKGADMMDYKFQSDQCQSTHGIVVNGNNLVAYGVFVEHIVDGHMLLWNGEAGQLYFFQAELPYHSEKTLPERYAAYVVAQTVYSHFAVGLGAYIIDREPAYAGFQVSPYADLRNVVTVIIDAPEDTMKHQVCQESEEGQKCFAPQNCSWSRCWRASLPIIDAHAMTLRGAAWPQVPPTEKLPAPEIVKRLSGQETYRQGDWNYADFSMSRDAKRATRQFADRQRLRAQVVNWESHAPWLGLCFLVALPFLLTCWANREPVQVVRPPEAEAEIMLEEFRAEHLPGELPLLPELATGGRCCSEGPEVNSFLALAPCSSAGVVIPEHGPVGCSRARGQRAEKEKDRVPPGWANAHQPGIRLMSHEVEKQLRMVPGSLFGLTADAKSWKEADSQQAERVNGNVNGKAATVAKDLRGRPMFLGEAKEILKAFKESLLCPAVVRSMQNIEQRGGVRMEQHRRVLITQEWNPIMKRFDFPTTEAGYEAMKVGIRQFAENDYVRSSSHEVERLCGAPAGSYFGIPTEEEMAAGRALEEKRKAEEARKAEERRKAAEEERKKREEKARRRDEEEAKRKRDEEEARRKEEEEVKRKREEEEVAKRRREEEEVRRKKEEEEAKRKEEQEANRRKEEEASRRKEEEEASREEADTMRPEDSSERREEPAEPRATPEMRPAQPPPCEEVACDLQEEACEVSVREDEEGKAEVKQESQGELSEHSAKQKAEEERRRHHVCTYLGESYL</sequence>
<evidence type="ECO:0000313" key="2">
    <source>
        <dbReference type="EMBL" id="CAK9048340.1"/>
    </source>
</evidence>
<feature type="compositionally biased region" description="Acidic residues" evidence="1">
    <location>
        <begin position="1283"/>
        <end position="1302"/>
    </location>
</feature>
<dbReference type="CDD" id="cd23669">
    <property type="entry name" value="GH55_SacteLam55A-like"/>
    <property type="match status" value="1"/>
</dbReference>
<evidence type="ECO:0000256" key="1">
    <source>
        <dbReference type="SAM" id="MobiDB-lite"/>
    </source>
</evidence>
<name>A0ABP0MA11_9DINO</name>
<keyword evidence="3" id="KW-1185">Reference proteome</keyword>
<feature type="compositionally biased region" description="Basic and acidic residues" evidence="1">
    <location>
        <begin position="1143"/>
        <end position="1270"/>
    </location>
</feature>
<dbReference type="Proteomes" id="UP001642464">
    <property type="component" value="Unassembled WGS sequence"/>
</dbReference>
<evidence type="ECO:0000313" key="3">
    <source>
        <dbReference type="Proteomes" id="UP001642464"/>
    </source>
</evidence>
<accession>A0ABP0MA11</accession>
<feature type="compositionally biased region" description="Basic and acidic residues" evidence="1">
    <location>
        <begin position="1303"/>
        <end position="1327"/>
    </location>
</feature>
<dbReference type="Gene3D" id="2.160.20.10">
    <property type="entry name" value="Single-stranded right-handed beta-helix, Pectin lyase-like"/>
    <property type="match status" value="1"/>
</dbReference>
<comment type="caution">
    <text evidence="2">The sequence shown here is derived from an EMBL/GenBank/DDBJ whole genome shotgun (WGS) entry which is preliminary data.</text>
</comment>
<feature type="region of interest" description="Disordered" evidence="1">
    <location>
        <begin position="940"/>
        <end position="959"/>
    </location>
</feature>
<dbReference type="InterPro" id="IPR059186">
    <property type="entry name" value="SACTE_4363"/>
</dbReference>
<feature type="compositionally biased region" description="Basic and acidic residues" evidence="1">
    <location>
        <begin position="942"/>
        <end position="951"/>
    </location>
</feature>